<dbReference type="AlphaFoldDB" id="A0A8X6GQG3"/>
<dbReference type="GO" id="GO:0016614">
    <property type="term" value="F:oxidoreductase activity, acting on CH-OH group of donors"/>
    <property type="evidence" value="ECO:0007669"/>
    <property type="project" value="InterPro"/>
</dbReference>
<evidence type="ECO:0000256" key="1">
    <source>
        <dbReference type="ARBA" id="ARBA00010790"/>
    </source>
</evidence>
<feature type="region of interest" description="Disordered" evidence="2">
    <location>
        <begin position="167"/>
        <end position="186"/>
    </location>
</feature>
<gene>
    <name evidence="4" type="ORF">TNCT_116681</name>
</gene>
<dbReference type="PANTHER" id="PTHR11552:SF227">
    <property type="entry name" value="GLUCOSE DEHYDROGENASE [FAD, QUINONE]-LIKE PROTEIN"/>
    <property type="match status" value="1"/>
</dbReference>
<name>A0A8X6GQG3_TRICU</name>
<dbReference type="InterPro" id="IPR007867">
    <property type="entry name" value="GMC_OxRtase_C"/>
</dbReference>
<dbReference type="OrthoDB" id="6429458at2759"/>
<proteinExistence type="inferred from homology"/>
<evidence type="ECO:0000313" key="5">
    <source>
        <dbReference type="Proteomes" id="UP000887116"/>
    </source>
</evidence>
<comment type="caution">
    <text evidence="4">The sequence shown here is derived from an EMBL/GenBank/DDBJ whole genome shotgun (WGS) entry which is preliminary data.</text>
</comment>
<feature type="domain" description="Glucose-methanol-choline oxidoreductase C-terminal" evidence="3">
    <location>
        <begin position="76"/>
        <end position="186"/>
    </location>
</feature>
<keyword evidence="5" id="KW-1185">Reference proteome</keyword>
<dbReference type="InterPro" id="IPR012132">
    <property type="entry name" value="GMC_OxRdtase"/>
</dbReference>
<organism evidence="4 5">
    <name type="scientific">Trichonephila clavata</name>
    <name type="common">Joro spider</name>
    <name type="synonym">Nephila clavata</name>
    <dbReference type="NCBI Taxonomy" id="2740835"/>
    <lineage>
        <taxon>Eukaryota</taxon>
        <taxon>Metazoa</taxon>
        <taxon>Ecdysozoa</taxon>
        <taxon>Arthropoda</taxon>
        <taxon>Chelicerata</taxon>
        <taxon>Arachnida</taxon>
        <taxon>Araneae</taxon>
        <taxon>Araneomorphae</taxon>
        <taxon>Entelegynae</taxon>
        <taxon>Araneoidea</taxon>
        <taxon>Nephilidae</taxon>
        <taxon>Trichonephila</taxon>
    </lineage>
</organism>
<reference evidence="4" key="1">
    <citation type="submission" date="2020-07" db="EMBL/GenBank/DDBJ databases">
        <title>Multicomponent nature underlies the extraordinary mechanical properties of spider dragline silk.</title>
        <authorList>
            <person name="Kono N."/>
            <person name="Nakamura H."/>
            <person name="Mori M."/>
            <person name="Yoshida Y."/>
            <person name="Ohtoshi R."/>
            <person name="Malay A.D."/>
            <person name="Moran D.A.P."/>
            <person name="Tomita M."/>
            <person name="Numata K."/>
            <person name="Arakawa K."/>
        </authorList>
    </citation>
    <scope>NUCLEOTIDE SEQUENCE</scope>
</reference>
<evidence type="ECO:0000256" key="2">
    <source>
        <dbReference type="SAM" id="MobiDB-lite"/>
    </source>
</evidence>
<dbReference type="GO" id="GO:0050660">
    <property type="term" value="F:flavin adenine dinucleotide binding"/>
    <property type="evidence" value="ECO:0007669"/>
    <property type="project" value="InterPro"/>
</dbReference>
<accession>A0A8X6GQG3</accession>
<evidence type="ECO:0000259" key="3">
    <source>
        <dbReference type="Pfam" id="PF05199"/>
    </source>
</evidence>
<dbReference type="EMBL" id="BMAO01016175">
    <property type="protein sequence ID" value="GFR06785.1"/>
    <property type="molecule type" value="Genomic_DNA"/>
</dbReference>
<dbReference type="Gene3D" id="3.30.560.10">
    <property type="entry name" value="Glucose Oxidase, domain 3"/>
    <property type="match status" value="1"/>
</dbReference>
<dbReference type="InterPro" id="IPR036188">
    <property type="entry name" value="FAD/NAD-bd_sf"/>
</dbReference>
<sequence>MTLYTLRKSQTNNGLAKRYYLKIPQRHSRMRSRESKPRGTFGADCIALGTTKYFEAIYGPYEEKPFYWCCSVDLHPKSRGDVTLRSSNPYDPPIIDPKYFSHPEDMENIVAGLKKCKEFGESEPLKNIGSKLFTTVYPGCEDVVDDDDKYFRCMARSIVVTLNHQTGTAKMGNPRDPTTVVDPKLR</sequence>
<evidence type="ECO:0000313" key="4">
    <source>
        <dbReference type="EMBL" id="GFR06785.1"/>
    </source>
</evidence>
<dbReference type="Proteomes" id="UP000887116">
    <property type="component" value="Unassembled WGS sequence"/>
</dbReference>
<dbReference type="SUPFAM" id="SSF54373">
    <property type="entry name" value="FAD-linked reductases, C-terminal domain"/>
    <property type="match status" value="1"/>
</dbReference>
<dbReference type="Gene3D" id="3.50.50.60">
    <property type="entry name" value="FAD/NAD(P)-binding domain"/>
    <property type="match status" value="1"/>
</dbReference>
<comment type="similarity">
    <text evidence="1">Belongs to the GMC oxidoreductase family.</text>
</comment>
<protein>
    <recommendedName>
        <fullName evidence="3">Glucose-methanol-choline oxidoreductase C-terminal domain-containing protein</fullName>
    </recommendedName>
</protein>
<dbReference type="Pfam" id="PF05199">
    <property type="entry name" value="GMC_oxred_C"/>
    <property type="match status" value="1"/>
</dbReference>
<dbReference type="PANTHER" id="PTHR11552">
    <property type="entry name" value="GLUCOSE-METHANOL-CHOLINE GMC OXIDOREDUCTASE"/>
    <property type="match status" value="1"/>
</dbReference>